<gene>
    <name evidence="2" type="ORF">SCF082_LOCUS36959</name>
</gene>
<keyword evidence="3" id="KW-1185">Reference proteome</keyword>
<organism evidence="2 3">
    <name type="scientific">Durusdinium trenchii</name>
    <dbReference type="NCBI Taxonomy" id="1381693"/>
    <lineage>
        <taxon>Eukaryota</taxon>
        <taxon>Sar</taxon>
        <taxon>Alveolata</taxon>
        <taxon>Dinophyceae</taxon>
        <taxon>Suessiales</taxon>
        <taxon>Symbiodiniaceae</taxon>
        <taxon>Durusdinium</taxon>
    </lineage>
</organism>
<feature type="region of interest" description="Disordered" evidence="1">
    <location>
        <begin position="147"/>
        <end position="205"/>
    </location>
</feature>
<evidence type="ECO:0000256" key="1">
    <source>
        <dbReference type="SAM" id="MobiDB-lite"/>
    </source>
</evidence>
<proteinExistence type="predicted"/>
<feature type="compositionally biased region" description="Polar residues" evidence="1">
    <location>
        <begin position="93"/>
        <end position="103"/>
    </location>
</feature>
<accession>A0ABP0PLA1</accession>
<evidence type="ECO:0000313" key="2">
    <source>
        <dbReference type="EMBL" id="CAK9076810.1"/>
    </source>
</evidence>
<feature type="compositionally biased region" description="Basic and acidic residues" evidence="1">
    <location>
        <begin position="180"/>
        <end position="192"/>
    </location>
</feature>
<evidence type="ECO:0000313" key="3">
    <source>
        <dbReference type="Proteomes" id="UP001642464"/>
    </source>
</evidence>
<name>A0ABP0PLA1_9DINO</name>
<dbReference type="EMBL" id="CAXAMM010037191">
    <property type="protein sequence ID" value="CAK9076810.1"/>
    <property type="molecule type" value="Genomic_DNA"/>
</dbReference>
<protein>
    <submittedName>
        <fullName evidence="2">Uncharacterized protein</fullName>
    </submittedName>
</protein>
<dbReference type="Proteomes" id="UP001642464">
    <property type="component" value="Unassembled WGS sequence"/>
</dbReference>
<comment type="caution">
    <text evidence="2">The sequence shown here is derived from an EMBL/GenBank/DDBJ whole genome shotgun (WGS) entry which is preliminary data.</text>
</comment>
<reference evidence="2 3" key="1">
    <citation type="submission" date="2024-02" db="EMBL/GenBank/DDBJ databases">
        <authorList>
            <person name="Chen Y."/>
            <person name="Shah S."/>
            <person name="Dougan E. K."/>
            <person name="Thang M."/>
            <person name="Chan C."/>
        </authorList>
    </citation>
    <scope>NUCLEOTIDE SEQUENCE [LARGE SCALE GENOMIC DNA]</scope>
</reference>
<feature type="region of interest" description="Disordered" evidence="1">
    <location>
        <begin position="89"/>
        <end position="125"/>
    </location>
</feature>
<sequence length="233" mass="26123">MNTGGESIPVQADEPEAFAEGSIEQDLRLGLNWIENELRKRHEDYAVQFDLQEKRRMVIALVSMAVRYEKPESRRAIRQLINDLSLGSLETFPRSSGSGSATDGYSRASGNELEVSEDEPEEDKKMRYRWCSLSEASDPDFWMAVHHGDSTSEDGDKEAGEAENTTDPVMGEEAVISSSEEPKPSGSKRFEIPEPEQEERISAVQNESVRRRVAYARALRHGDTTAEPEQEDG</sequence>